<dbReference type="AlphaFoldDB" id="A0AAC9ZA65"/>
<accession>A0AAC9ZA65</accession>
<dbReference type="RefSeq" id="WP_024097641.1">
    <property type="nucleotide sequence ID" value="NZ_CP010588.1"/>
</dbReference>
<dbReference type="GeneID" id="42765503"/>
<sequence length="56" mass="6491">MKWPQFLRGADAAAKKAALARAELRTDKLREKMAQRRHDLLRKTIEQSKRAKQTDG</sequence>
<gene>
    <name evidence="1" type="ORF">PhaeoP63_02232</name>
</gene>
<dbReference type="EMBL" id="CP010784">
    <property type="protein sequence ID" value="ATF06298.1"/>
    <property type="molecule type" value="Genomic_DNA"/>
</dbReference>
<reference evidence="1 2" key="1">
    <citation type="journal article" date="2017" name="Front. Microbiol.">
        <title>Phaeobacter piscinae sp. nov., a species of the Roseobacter group and potential aquaculture probiont.</title>
        <authorList>
            <person name="Sonnenschein E.C."/>
            <person name="Phippen C.B.W."/>
            <person name="Nielsen K.F."/>
            <person name="Mateiu R.V."/>
            <person name="Melchiorsen J."/>
            <person name="Gram L."/>
            <person name="Overmann J."/>
            <person name="Freese H.M."/>
        </authorList>
    </citation>
    <scope>NUCLEOTIDE SEQUENCE [LARGE SCALE GENOMIC DNA]</scope>
    <source>
        <strain evidence="1 2">P63</strain>
    </source>
</reference>
<evidence type="ECO:0000313" key="1">
    <source>
        <dbReference type="EMBL" id="ATF06298.1"/>
    </source>
</evidence>
<dbReference type="Proteomes" id="UP000217545">
    <property type="component" value="Chromosome"/>
</dbReference>
<evidence type="ECO:0000313" key="2">
    <source>
        <dbReference type="Proteomes" id="UP000217545"/>
    </source>
</evidence>
<name>A0AAC9ZA65_9RHOB</name>
<organism evidence="1 2">
    <name type="scientific">Phaeobacter gallaeciensis</name>
    <dbReference type="NCBI Taxonomy" id="60890"/>
    <lineage>
        <taxon>Bacteria</taxon>
        <taxon>Pseudomonadati</taxon>
        <taxon>Pseudomonadota</taxon>
        <taxon>Alphaproteobacteria</taxon>
        <taxon>Rhodobacterales</taxon>
        <taxon>Roseobacteraceae</taxon>
        <taxon>Phaeobacter</taxon>
    </lineage>
</organism>
<protein>
    <submittedName>
        <fullName evidence="1">Uncharacterized protein</fullName>
    </submittedName>
</protein>
<proteinExistence type="predicted"/>